<evidence type="ECO:0000313" key="1">
    <source>
        <dbReference type="EMBL" id="VDO56700.1"/>
    </source>
</evidence>
<gene>
    <name evidence="1" type="ORF">SMRZ_LOCUS2992</name>
</gene>
<name>A0A183LGR7_9TREM</name>
<proteinExistence type="predicted"/>
<sequence length="68" mass="8102">MNIFLPSRRVRVNILYFLEGKKVTHLQVVLIIIILMLMLLLLMITVLILLLIIMIQHTWKKFIMIDTI</sequence>
<keyword evidence="2" id="KW-1185">Reference proteome</keyword>
<organism evidence="1 2">
    <name type="scientific">Schistosoma margrebowiei</name>
    <dbReference type="NCBI Taxonomy" id="48269"/>
    <lineage>
        <taxon>Eukaryota</taxon>
        <taxon>Metazoa</taxon>
        <taxon>Spiralia</taxon>
        <taxon>Lophotrochozoa</taxon>
        <taxon>Platyhelminthes</taxon>
        <taxon>Trematoda</taxon>
        <taxon>Digenea</taxon>
        <taxon>Strigeidida</taxon>
        <taxon>Schistosomatoidea</taxon>
        <taxon>Schistosomatidae</taxon>
        <taxon>Schistosoma</taxon>
    </lineage>
</organism>
<protein>
    <submittedName>
        <fullName evidence="1">Uncharacterized protein</fullName>
    </submittedName>
</protein>
<dbReference type="EMBL" id="UZAI01000816">
    <property type="protein sequence ID" value="VDO56700.1"/>
    <property type="molecule type" value="Genomic_DNA"/>
</dbReference>
<dbReference type="Proteomes" id="UP000277204">
    <property type="component" value="Unassembled WGS sequence"/>
</dbReference>
<accession>A0A183LGR7</accession>
<reference evidence="1 2" key="1">
    <citation type="submission" date="2018-11" db="EMBL/GenBank/DDBJ databases">
        <authorList>
            <consortium name="Pathogen Informatics"/>
        </authorList>
    </citation>
    <scope>NUCLEOTIDE SEQUENCE [LARGE SCALE GENOMIC DNA]</scope>
    <source>
        <strain evidence="1 2">Zambia</strain>
    </source>
</reference>
<dbReference type="AlphaFoldDB" id="A0A183LGR7"/>
<evidence type="ECO:0000313" key="2">
    <source>
        <dbReference type="Proteomes" id="UP000277204"/>
    </source>
</evidence>